<dbReference type="EMBL" id="FXZM01000022">
    <property type="protein sequence ID" value="SMY13226.1"/>
    <property type="molecule type" value="Genomic_DNA"/>
</dbReference>
<dbReference type="Pfam" id="PF13692">
    <property type="entry name" value="Glyco_trans_1_4"/>
    <property type="match status" value="1"/>
</dbReference>
<dbReference type="AlphaFoldDB" id="A0A2H1L8K2"/>
<accession>A0A2H1L8K2</accession>
<evidence type="ECO:0000259" key="4">
    <source>
        <dbReference type="Pfam" id="PF13579"/>
    </source>
</evidence>
<dbReference type="SUPFAM" id="SSF53756">
    <property type="entry name" value="UDP-Glycosyltransferase/glycogen phosphorylase"/>
    <property type="match status" value="1"/>
</dbReference>
<dbReference type="InterPro" id="IPR050194">
    <property type="entry name" value="Glycosyltransferase_grp1"/>
</dbReference>
<evidence type="ECO:0000256" key="3">
    <source>
        <dbReference type="ARBA" id="ARBA00022679"/>
    </source>
</evidence>
<name>A0A2H1L8K2_9MICO</name>
<evidence type="ECO:0000256" key="2">
    <source>
        <dbReference type="ARBA" id="ARBA00022676"/>
    </source>
</evidence>
<dbReference type="Gene3D" id="3.40.50.2000">
    <property type="entry name" value="Glycogen Phosphorylase B"/>
    <property type="match status" value="2"/>
</dbReference>
<dbReference type="InterPro" id="IPR028098">
    <property type="entry name" value="Glyco_trans_4-like_N"/>
</dbReference>
<keyword evidence="3 5" id="KW-0808">Transferase</keyword>
<dbReference type="Proteomes" id="UP000234462">
    <property type="component" value="Unassembled WGS sequence"/>
</dbReference>
<feature type="domain" description="Glycosyltransferase subfamily 4-like N-terminal" evidence="4">
    <location>
        <begin position="193"/>
        <end position="368"/>
    </location>
</feature>
<evidence type="ECO:0000256" key="1">
    <source>
        <dbReference type="ARBA" id="ARBA00021292"/>
    </source>
</evidence>
<evidence type="ECO:0000313" key="5">
    <source>
        <dbReference type="EMBL" id="SMY13226.1"/>
    </source>
</evidence>
<dbReference type="PANTHER" id="PTHR45947">
    <property type="entry name" value="SULFOQUINOVOSYL TRANSFERASE SQD2"/>
    <property type="match status" value="1"/>
</dbReference>
<keyword evidence="6" id="KW-1185">Reference proteome</keyword>
<dbReference type="GO" id="GO:1901137">
    <property type="term" value="P:carbohydrate derivative biosynthetic process"/>
    <property type="evidence" value="ECO:0007669"/>
    <property type="project" value="UniProtKB-ARBA"/>
</dbReference>
<dbReference type="PANTHER" id="PTHR45947:SF3">
    <property type="entry name" value="SULFOQUINOVOSYL TRANSFERASE SQD2"/>
    <property type="match status" value="1"/>
</dbReference>
<dbReference type="CDD" id="cd03794">
    <property type="entry name" value="GT4_WbuB-like"/>
    <property type="match status" value="1"/>
</dbReference>
<dbReference type="GO" id="GO:0016758">
    <property type="term" value="F:hexosyltransferase activity"/>
    <property type="evidence" value="ECO:0007669"/>
    <property type="project" value="TreeGrafter"/>
</dbReference>
<proteinExistence type="predicted"/>
<organism evidence="5 6">
    <name type="scientific">Brevibacterium jeotgali</name>
    <dbReference type="NCBI Taxonomy" id="1262550"/>
    <lineage>
        <taxon>Bacteria</taxon>
        <taxon>Bacillati</taxon>
        <taxon>Actinomycetota</taxon>
        <taxon>Actinomycetes</taxon>
        <taxon>Micrococcales</taxon>
        <taxon>Brevibacteriaceae</taxon>
        <taxon>Brevibacterium</taxon>
    </lineage>
</organism>
<protein>
    <recommendedName>
        <fullName evidence="1">D-inositol 3-phosphate glycosyltransferase</fullName>
    </recommendedName>
</protein>
<keyword evidence="2" id="KW-0328">Glycosyltransferase</keyword>
<dbReference type="RefSeq" id="WP_180951985.1">
    <property type="nucleotide sequence ID" value="NZ_FXZM01000022.1"/>
</dbReference>
<evidence type="ECO:0000313" key="6">
    <source>
        <dbReference type="Proteomes" id="UP000234462"/>
    </source>
</evidence>
<sequence>MSTPILARQAITLCRVVADHVTHDPVVFGIQIFRRLPAGASRAAGALLTVVPGTAAAAAASWLTGDVSRAREYVTARPAGRFQSRVMGELALSMGDRRTAIERARDVAGTHGGQLLEARIRWHGGRMSDAVASAPAGRMKDRLAAELRVFQPEWEPRTSAAGAAPTPRDLPHASVLFSLTNSLPHTQSGYTLRSHAVLTAVRDAGVPVMAADRTGYPTDIGRPVRRDRVQIEGIDYLFDIPTRLGNTLDKRLEQQTSFLMRTARGSRAQAIHTTTHFTNGLVARAAARELGLPWVYEVRGSLEDTWASSRGDENDELAARRSERFRLFRQRETDVARSADAVITLGRTMADELVDRGVDGSRILVAPNSVSEGLLSADWREDPASVREALGLPRGGVWVGTAASIVGYEGLDVLVDAVTHARGAGVDLRMLIVGDGVELPALRERAATLGDAAVFTGRVPPERAQQYVLALDTFAVPRKNVDVCRKITPLKPVEAGGLGRTVVLSDLPALAEALPEGARTVFPAEQVDELARVLVALADDPDERQRLGSAARLFVEENRTWKVLGERYRRMYEDLGVRVKGGHV</sequence>
<reference evidence="6" key="1">
    <citation type="submission" date="2017-03" db="EMBL/GenBank/DDBJ databases">
        <authorList>
            <person name="Monnet C."/>
        </authorList>
    </citation>
    <scope>NUCLEOTIDE SEQUENCE [LARGE SCALE GENOMIC DNA]</scope>
    <source>
        <strain evidence="6">SJ5-8</strain>
    </source>
</reference>
<dbReference type="Pfam" id="PF13579">
    <property type="entry name" value="Glyco_trans_4_4"/>
    <property type="match status" value="1"/>
</dbReference>
<gene>
    <name evidence="5" type="ORF">BJEO58_02838</name>
</gene>